<dbReference type="Pfam" id="PF07727">
    <property type="entry name" value="RVT_2"/>
    <property type="match status" value="1"/>
</dbReference>
<accession>A0A9Q3Q247</accession>
<dbReference type="CDD" id="cd09272">
    <property type="entry name" value="RNase_HI_RT_Ty1"/>
    <property type="match status" value="1"/>
</dbReference>
<comment type="caution">
    <text evidence="2">The sequence shown here is derived from an EMBL/GenBank/DDBJ whole genome shotgun (WGS) entry which is preliminary data.</text>
</comment>
<dbReference type="PANTHER" id="PTHR11439:SF463">
    <property type="entry name" value="REVERSE TRANSCRIPTASE TY1_COPIA-TYPE DOMAIN-CONTAINING PROTEIN"/>
    <property type="match status" value="1"/>
</dbReference>
<evidence type="ECO:0000259" key="1">
    <source>
        <dbReference type="Pfam" id="PF07727"/>
    </source>
</evidence>
<dbReference type="PANTHER" id="PTHR11439">
    <property type="entry name" value="GAG-POL-RELATED RETROTRANSPOSON"/>
    <property type="match status" value="1"/>
</dbReference>
<name>A0A9Q3Q247_9BASI</name>
<reference evidence="2" key="1">
    <citation type="submission" date="2021-03" db="EMBL/GenBank/DDBJ databases">
        <title>Draft genome sequence of rust myrtle Austropuccinia psidii MF-1, a brazilian biotype.</title>
        <authorList>
            <person name="Quecine M.C."/>
            <person name="Pachon D.M.R."/>
            <person name="Bonatelli M.L."/>
            <person name="Correr F.H."/>
            <person name="Franceschini L.M."/>
            <person name="Leite T.F."/>
            <person name="Margarido G.R.A."/>
            <person name="Almeida C.A."/>
            <person name="Ferrarezi J.A."/>
            <person name="Labate C.A."/>
        </authorList>
    </citation>
    <scope>NUCLEOTIDE SEQUENCE</scope>
    <source>
        <strain evidence="2">MF-1</strain>
    </source>
</reference>
<evidence type="ECO:0000313" key="3">
    <source>
        <dbReference type="Proteomes" id="UP000765509"/>
    </source>
</evidence>
<gene>
    <name evidence="2" type="ORF">O181_121240</name>
</gene>
<organism evidence="2 3">
    <name type="scientific">Austropuccinia psidii MF-1</name>
    <dbReference type="NCBI Taxonomy" id="1389203"/>
    <lineage>
        <taxon>Eukaryota</taxon>
        <taxon>Fungi</taxon>
        <taxon>Dikarya</taxon>
        <taxon>Basidiomycota</taxon>
        <taxon>Pucciniomycotina</taxon>
        <taxon>Pucciniomycetes</taxon>
        <taxon>Pucciniales</taxon>
        <taxon>Sphaerophragmiaceae</taxon>
        <taxon>Austropuccinia</taxon>
    </lineage>
</organism>
<proteinExistence type="predicted"/>
<protein>
    <recommendedName>
        <fullName evidence="1">Reverse transcriptase Ty1/copia-type domain-containing protein</fullName>
    </recommendedName>
</protein>
<sequence length="354" mass="39978">MIRREISLNKKARLCAQGFSQTACIDYHRTYSPTGKLNSLPTLVAMAAIHGLNFHQIEIKSSFLNAPLLKIIYLSIAQGMSTDRQRFCLRLRKAIYGLKQAPLAWYERLKNWLVRTAFLACLMYPCVLFCQKRSELWLYIHVDNIAIFGSDIEPFKKEIASEFDIKDIGVADLLFGVKVTHFSAYVSLNQQHLTESLLDLYGMSDCKPVSTPLLPNEHLSPAMEDELSTFDGLGFSYLSSATCLNLSFAVSSLSRFLKCPGLLQWKAFLHFLWYLRGTPNLGLIYSRQGLNGVISYSHADWGNCQTARRSTTGYLVLFNGCITVWKTRKQPLVSLSTAEAEYKSLCDLALTVVH</sequence>
<keyword evidence="3" id="KW-1185">Reference proteome</keyword>
<evidence type="ECO:0000313" key="2">
    <source>
        <dbReference type="EMBL" id="MBW0581525.1"/>
    </source>
</evidence>
<feature type="domain" description="Reverse transcriptase Ty1/copia-type" evidence="1">
    <location>
        <begin position="9"/>
        <end position="214"/>
    </location>
</feature>
<dbReference type="InterPro" id="IPR013103">
    <property type="entry name" value="RVT_2"/>
</dbReference>
<dbReference type="AlphaFoldDB" id="A0A9Q3Q247"/>
<dbReference type="Proteomes" id="UP000765509">
    <property type="component" value="Unassembled WGS sequence"/>
</dbReference>
<dbReference type="EMBL" id="AVOT02110233">
    <property type="protein sequence ID" value="MBW0581525.1"/>
    <property type="molecule type" value="Genomic_DNA"/>
</dbReference>